<name>A0AAW1S452_9CHLO</name>
<protein>
    <submittedName>
        <fullName evidence="13">Uncharacterized protein</fullName>
    </submittedName>
</protein>
<evidence type="ECO:0000259" key="8">
    <source>
        <dbReference type="Pfam" id="PF14675"/>
    </source>
</evidence>
<dbReference type="Pfam" id="PF14680">
    <property type="entry name" value="FANCI_HD2"/>
    <property type="match status" value="1"/>
</dbReference>
<keyword evidence="2" id="KW-0813">Transport</keyword>
<evidence type="ECO:0000313" key="13">
    <source>
        <dbReference type="EMBL" id="KAK9840796.1"/>
    </source>
</evidence>
<feature type="transmembrane region" description="Helical" evidence="7">
    <location>
        <begin position="488"/>
        <end position="506"/>
    </location>
</feature>
<keyword evidence="14" id="KW-1185">Reference proteome</keyword>
<feature type="transmembrane region" description="Helical" evidence="7">
    <location>
        <begin position="793"/>
        <end position="816"/>
    </location>
</feature>
<dbReference type="Pfam" id="PF14678">
    <property type="entry name" value="FANCI_S4"/>
    <property type="match status" value="1"/>
</dbReference>
<dbReference type="InterPro" id="IPR026171">
    <property type="entry name" value="FANCI"/>
</dbReference>
<feature type="domain" description="FANCI helical" evidence="11">
    <location>
        <begin position="1126"/>
        <end position="1172"/>
    </location>
</feature>
<feature type="transmembrane region" description="Helical" evidence="7">
    <location>
        <begin position="689"/>
        <end position="710"/>
    </location>
</feature>
<evidence type="ECO:0000256" key="1">
    <source>
        <dbReference type="ARBA" id="ARBA00004141"/>
    </source>
</evidence>
<dbReference type="Pfam" id="PF14679">
    <property type="entry name" value="FANCI_HD1"/>
    <property type="match status" value="1"/>
</dbReference>
<dbReference type="PANTHER" id="PTHR21818:SF0">
    <property type="entry name" value="FANCONI ANEMIA GROUP I PROTEIN"/>
    <property type="match status" value="1"/>
</dbReference>
<dbReference type="InterPro" id="IPR004813">
    <property type="entry name" value="OPT"/>
</dbReference>
<evidence type="ECO:0000256" key="4">
    <source>
        <dbReference type="ARBA" id="ARBA00022989"/>
    </source>
</evidence>
<feature type="transmembrane region" description="Helical" evidence="7">
    <location>
        <begin position="178"/>
        <end position="197"/>
    </location>
</feature>
<reference evidence="13 14" key="1">
    <citation type="journal article" date="2024" name="Nat. Commun.">
        <title>Phylogenomics reveals the evolutionary origins of lichenization in chlorophyte algae.</title>
        <authorList>
            <person name="Puginier C."/>
            <person name="Libourel C."/>
            <person name="Otte J."/>
            <person name="Skaloud P."/>
            <person name="Haon M."/>
            <person name="Grisel S."/>
            <person name="Petersen M."/>
            <person name="Berrin J.G."/>
            <person name="Delaux P.M."/>
            <person name="Dal Grande F."/>
            <person name="Keller J."/>
        </authorList>
    </citation>
    <scope>NUCLEOTIDE SEQUENCE [LARGE SCALE GENOMIC DNA]</scope>
    <source>
        <strain evidence="13 14">SAG 245.80</strain>
    </source>
</reference>
<feature type="compositionally biased region" description="Basic and acidic residues" evidence="6">
    <location>
        <begin position="92"/>
        <end position="103"/>
    </location>
</feature>
<feature type="transmembrane region" description="Helical" evidence="7">
    <location>
        <begin position="607"/>
        <end position="625"/>
    </location>
</feature>
<dbReference type="Pfam" id="PF14676">
    <property type="entry name" value="FANCI_S2"/>
    <property type="match status" value="1"/>
</dbReference>
<comment type="caution">
    <text evidence="13">The sequence shown here is derived from an EMBL/GenBank/DDBJ whole genome shotgun (WGS) entry which is preliminary data.</text>
</comment>
<dbReference type="PANTHER" id="PTHR21818">
    <property type="entry name" value="BC025462 PROTEIN"/>
    <property type="match status" value="1"/>
</dbReference>
<comment type="subcellular location">
    <subcellularLocation>
        <location evidence="1">Membrane</location>
        <topology evidence="1">Multi-pass membrane protein</topology>
    </subcellularLocation>
</comment>
<feature type="transmembrane region" description="Helical" evidence="7">
    <location>
        <begin position="114"/>
        <end position="132"/>
    </location>
</feature>
<feature type="transmembrane region" description="Helical" evidence="7">
    <location>
        <begin position="425"/>
        <end position="444"/>
    </location>
</feature>
<evidence type="ECO:0000256" key="2">
    <source>
        <dbReference type="ARBA" id="ARBA00022448"/>
    </source>
</evidence>
<dbReference type="InterPro" id="IPR029315">
    <property type="entry name" value="FANCI_S2"/>
</dbReference>
<feature type="compositionally biased region" description="Polar residues" evidence="6">
    <location>
        <begin position="77"/>
        <end position="91"/>
    </location>
</feature>
<dbReference type="GO" id="GO:0016020">
    <property type="term" value="C:membrane"/>
    <property type="evidence" value="ECO:0007669"/>
    <property type="project" value="UniProtKB-SubCell"/>
</dbReference>
<feature type="transmembrane region" description="Helical" evidence="7">
    <location>
        <begin position="526"/>
        <end position="548"/>
    </location>
</feature>
<dbReference type="Pfam" id="PF14675">
    <property type="entry name" value="FANCI_S1"/>
    <property type="match status" value="1"/>
</dbReference>
<dbReference type="EMBL" id="JALJOU010000012">
    <property type="protein sequence ID" value="KAK9840796.1"/>
    <property type="molecule type" value="Genomic_DNA"/>
</dbReference>
<dbReference type="GO" id="GO:0070182">
    <property type="term" value="F:DNA polymerase binding"/>
    <property type="evidence" value="ECO:0007669"/>
    <property type="project" value="TreeGrafter"/>
</dbReference>
<keyword evidence="5 7" id="KW-0472">Membrane</keyword>
<organism evidence="13 14">
    <name type="scientific">Elliptochloris bilobata</name>
    <dbReference type="NCBI Taxonomy" id="381761"/>
    <lineage>
        <taxon>Eukaryota</taxon>
        <taxon>Viridiplantae</taxon>
        <taxon>Chlorophyta</taxon>
        <taxon>core chlorophytes</taxon>
        <taxon>Trebouxiophyceae</taxon>
        <taxon>Trebouxiophyceae incertae sedis</taxon>
        <taxon>Elliptochloris clade</taxon>
        <taxon>Elliptochloris</taxon>
    </lineage>
</organism>
<feature type="transmembrane region" description="Helical" evidence="7">
    <location>
        <begin position="450"/>
        <end position="468"/>
    </location>
</feature>
<feature type="region of interest" description="Disordered" evidence="6">
    <location>
        <begin position="50"/>
        <end position="103"/>
    </location>
</feature>
<evidence type="ECO:0000313" key="14">
    <source>
        <dbReference type="Proteomes" id="UP001445335"/>
    </source>
</evidence>
<feature type="transmembrane region" description="Helical" evidence="7">
    <location>
        <begin position="1129"/>
        <end position="1151"/>
    </location>
</feature>
<evidence type="ECO:0000256" key="7">
    <source>
        <dbReference type="SAM" id="Phobius"/>
    </source>
</evidence>
<keyword evidence="4 7" id="KW-1133">Transmembrane helix</keyword>
<proteinExistence type="predicted"/>
<feature type="domain" description="FANCI solenoid 1" evidence="8">
    <location>
        <begin position="953"/>
        <end position="1082"/>
    </location>
</feature>
<evidence type="ECO:0000259" key="11">
    <source>
        <dbReference type="Pfam" id="PF14679"/>
    </source>
</evidence>
<feature type="transmembrane region" description="Helical" evidence="7">
    <location>
        <begin position="579"/>
        <end position="601"/>
    </location>
</feature>
<dbReference type="GO" id="GO:0006281">
    <property type="term" value="P:DNA repair"/>
    <property type="evidence" value="ECO:0007669"/>
    <property type="project" value="InterPro"/>
</dbReference>
<feature type="transmembrane region" description="Helical" evidence="7">
    <location>
        <begin position="138"/>
        <end position="157"/>
    </location>
</feature>
<dbReference type="GO" id="GO:0035673">
    <property type="term" value="F:oligopeptide transmembrane transporter activity"/>
    <property type="evidence" value="ECO:0007669"/>
    <property type="project" value="InterPro"/>
</dbReference>
<feature type="region of interest" description="Disordered" evidence="6">
    <location>
        <begin position="1610"/>
        <end position="1653"/>
    </location>
</feature>
<dbReference type="InterPro" id="IPR029312">
    <property type="entry name" value="FANCI_HD2"/>
</dbReference>
<feature type="transmembrane region" description="Helical" evidence="7">
    <location>
        <begin position="745"/>
        <end position="766"/>
    </location>
</feature>
<feature type="transmembrane region" description="Helical" evidence="7">
    <location>
        <begin position="217"/>
        <end position="235"/>
    </location>
</feature>
<dbReference type="InterPro" id="IPR029308">
    <property type="entry name" value="FANCI_S1"/>
</dbReference>
<feature type="domain" description="FANCI solenoid 4" evidence="10">
    <location>
        <begin position="1941"/>
        <end position="2152"/>
    </location>
</feature>
<evidence type="ECO:0000259" key="9">
    <source>
        <dbReference type="Pfam" id="PF14676"/>
    </source>
</evidence>
<evidence type="ECO:0000259" key="10">
    <source>
        <dbReference type="Pfam" id="PF14678"/>
    </source>
</evidence>
<evidence type="ECO:0000259" key="12">
    <source>
        <dbReference type="Pfam" id="PF14680"/>
    </source>
</evidence>
<feature type="domain" description="FANCI solenoid 2" evidence="9">
    <location>
        <begin position="1202"/>
        <end position="1364"/>
    </location>
</feature>
<feature type="region of interest" description="Disordered" evidence="6">
    <location>
        <begin position="2166"/>
        <end position="2202"/>
    </location>
</feature>
<feature type="transmembrane region" description="Helical" evidence="7">
    <location>
        <begin position="844"/>
        <end position="866"/>
    </location>
</feature>
<evidence type="ECO:0000256" key="3">
    <source>
        <dbReference type="ARBA" id="ARBA00022692"/>
    </source>
</evidence>
<feature type="domain" description="FANCI helical" evidence="12">
    <location>
        <begin position="1384"/>
        <end position="1588"/>
    </location>
</feature>
<evidence type="ECO:0000256" key="6">
    <source>
        <dbReference type="SAM" id="MobiDB-lite"/>
    </source>
</evidence>
<keyword evidence="3 7" id="KW-0812">Transmembrane</keyword>
<accession>A0AAW1S452</accession>
<gene>
    <name evidence="13" type="ORF">WJX81_005265</name>
</gene>
<dbReference type="InterPro" id="IPR029314">
    <property type="entry name" value="FANCI_S4"/>
</dbReference>
<dbReference type="InterPro" id="IPR029310">
    <property type="entry name" value="FANCI_HD1"/>
</dbReference>
<evidence type="ECO:0000256" key="5">
    <source>
        <dbReference type="ARBA" id="ARBA00023136"/>
    </source>
</evidence>
<dbReference type="Pfam" id="PF03169">
    <property type="entry name" value="OPT"/>
    <property type="match status" value="2"/>
</dbReference>
<dbReference type="Proteomes" id="UP001445335">
    <property type="component" value="Unassembled WGS sequence"/>
</dbReference>
<sequence>MYVRCYTLHHRCPLPACSVSAASIRQQHTDGPVHDPRCCGLSMDVKRPLLNGTTGSAAPPSPFTGHFPQDSPFGQPVAQQQLEDAPFSSTPRESERDAEGCSASKDKPVLTVRALVGGLFVGSLLCCSNTFFGLQTGWVTMGSLQSAILGFGAFQVLERYGFRKLSVGENVILQTTSVATATMPLAAGLVGIIPALGMMTPDENPPNGAVVLGVGQLLLWSFSLAFLGLFIAVPLRTQTILRENLRFPSGTATAKVIRTLHGLPEDDPYLGRAIASSPQHAHRVTSELAADGAAGVRLHARAVSDLSQLRASRISHICTEEPIAENEELAPAESARLLTRRSNMPSLDLDSVVSLARADSALSTGTCLAKSVCLKLQRGSESLRPAGLPTLMSAPPGGAQSAPAAAMPKGEEVLDEEKTGQWEHAWAALMWTFGGGCIFSIVAAQVPWLASLPVLTWLGWPTATAWGWKVNTSLGYVGQGMIMGPKTALSMLAGALLGYAALGPYARGQGWAPGPISDWQNGAAGWILWISLAIMLGDSLTSLALLVGTSVAGAISRRGASGGGSLEYCPPDERIPPTWWLGGLGACAVFCTAVLSPLMSLPAYEPAAAVVLALLVAVLAVRALGQTDLNPVSGVGKLSQVVFAAIAPGKVLANLVAGAVAEAGAQQAGDMMQDFKTAHLLGICPRAQFFAMALGSAASVFVSVGAYSLYTSAWRVPSATFPAPTAQIWLDMAQLVNGGDLPPHVLPYCVVGGAAASLVAIAAFLLQRASQQLSEMPAADLPASAERWRARRAAVVAAAEWAIPSGIGVAVGMYVAAEWTLPRVIGCLAEQAWARAHPASHRQLMVVVASGLVLGEGTASIFSALLRALDVLTAHKAVSGEVAGADERLHALVLAPDACAAIVNAVSDTLEHTCTLKAFLQAVLSVLHGSGSGTPALASVLRTFAGAAPATGAAVLDLLPALLAKAAAAAAGPSGEVEGEDTQCTSTASVPINASTVVTFICSRGWSSKAAASIVSALRALTLCKADRQAIAHAALLACKAADAEDVPAIAHQLLVVPSPEPAVAAAALLGLVGVFDGLAAEEAPADEQRRVQEAAGAVLQDLEMVAKHAPRVVKVWLAKLRPEQPSPFLVAVALTLAGVSGFQAASFAMLKGAIGQALQFDERRASCAWLAGLPCRPLPEAGAYERALVGAARACEAGWGVSKPLVQLALELMAGAGRHAAAFAASFHGTAAAVQAPVQAALMGARVLAELFDSHPPVRTDVLAACQAQLLGASEDAALPFLHLLGLLVRQRPHVFAPHARSLEGMLEAFPLLDAGVAGGLLAALWPACAAREDVKDALVLAMRRSMFGRDLGARLLAARGFLFLITRELADAAAAAPPADPCSQPSCTQVQMSLSQRPSLTAGGEGVTLLHELLGFLRRSLSQQAAVRRAVYQGLPALLAEDPVAQGPVLEMLLLPHFRQLLEPDPTLHPPIRLEKCTAIAQGEEVRVLEPLPELVSCVRAIVLLAQSRAGAAAEPGSPACAGGAAADEECTQELQRAYRSMADRVCQSSLEHWGLDSIDELSAASAQGRLAQTSAGMLLGCLEQLPALFGLHDRLWELVRRSRTHKAKTLPGLTQATNSGRKRASNENARPGGAKRQKTENGAAASVPAEAGDARMPCLTAPCLARLLALIVDDHLPGCQQDAGTSPAQGGSFQRLSRDARFQGFVLRTTLRLLQAAAAGELSAPASGASGIGRASQHAAAADCAAQLGGPLLRTAHALVLTRAPATPPAASAAGADGKKGGRKGAKGGLHAVAVAAVAALLALCASREALVSALGGAAAHGRAAFRAGQEDNLVEAALATPLQLLHQMLLRLLAGGCQREAEAIAGGMAAAARLLPRGLQQRMSTWAPVACQEAPQVVDARTARALVGLHLSCAGGDTEAAMLVASAVVEACANREYADVEPSQSMPIITLARVPAAIEALVEALEGDLVLQEWLLAALQGSAGSGWLVAEDRDTLAAAAFERMHSVLAPVVICCRCSVPAPGAPALLRLLQLAYRLLAAAVRLVLAPKGSAQVPPSNLFQRLIIFVLREMTPNVYQLVLEVVTRGQGGDTEAAPAKGAGKSARVGRLNSTLVFAIETFEGLLIQLDKSAGTELMRNAKTSKNRDFRLILPAAPADAAVDDGAAARDGPAEGPGPAGLRRVSGFSQGCSEPISCSFKL</sequence>